<accession>A0AAE8MQ40</accession>
<dbReference type="Proteomes" id="UP001187734">
    <property type="component" value="Unassembled WGS sequence"/>
</dbReference>
<evidence type="ECO:0000313" key="1">
    <source>
        <dbReference type="EMBL" id="SPJ93219.1"/>
    </source>
</evidence>
<name>A0AAE8MQ40_9HYPO</name>
<sequence length="86" mass="10178">MPQKSRKTLEHLRLTDSIAKFGFDIMPYSFYKGKGFRCKIIERSSRYAEYTRRGHSYNTLVPHLGREADHLEQAEETIEMQLLRAQ</sequence>
<protein>
    <submittedName>
        <fullName evidence="1">Uncharacterized protein</fullName>
    </submittedName>
</protein>
<evidence type="ECO:0000313" key="2">
    <source>
        <dbReference type="Proteomes" id="UP001187734"/>
    </source>
</evidence>
<dbReference type="EMBL" id="ONZP01001086">
    <property type="protein sequence ID" value="SPJ93219.1"/>
    <property type="molecule type" value="Genomic_DNA"/>
</dbReference>
<proteinExistence type="predicted"/>
<comment type="caution">
    <text evidence="1">The sequence shown here is derived from an EMBL/GenBank/DDBJ whole genome shotgun (WGS) entry which is preliminary data.</text>
</comment>
<dbReference type="AlphaFoldDB" id="A0AAE8MQ40"/>
<reference evidence="1" key="1">
    <citation type="submission" date="2018-03" db="EMBL/GenBank/DDBJ databases">
        <authorList>
            <person name="Guldener U."/>
        </authorList>
    </citation>
    <scope>NUCLEOTIDE SEQUENCE</scope>
</reference>
<keyword evidence="2" id="KW-1185">Reference proteome</keyword>
<organism evidence="1 2">
    <name type="scientific">Fusarium torulosum</name>
    <dbReference type="NCBI Taxonomy" id="33205"/>
    <lineage>
        <taxon>Eukaryota</taxon>
        <taxon>Fungi</taxon>
        <taxon>Dikarya</taxon>
        <taxon>Ascomycota</taxon>
        <taxon>Pezizomycotina</taxon>
        <taxon>Sordariomycetes</taxon>
        <taxon>Hypocreomycetidae</taxon>
        <taxon>Hypocreales</taxon>
        <taxon>Nectriaceae</taxon>
        <taxon>Fusarium</taxon>
    </lineage>
</organism>
<gene>
    <name evidence="1" type="ORF">FTOL_13825</name>
</gene>